<dbReference type="InterPro" id="IPR052727">
    <property type="entry name" value="Rab4/Rab5_effector"/>
</dbReference>
<evidence type="ECO:0000256" key="1">
    <source>
        <dbReference type="SAM" id="MobiDB-lite"/>
    </source>
</evidence>
<dbReference type="SUPFAM" id="SSF57903">
    <property type="entry name" value="FYVE/PHD zinc finger"/>
    <property type="match status" value="1"/>
</dbReference>
<evidence type="ECO:0000313" key="4">
    <source>
        <dbReference type="Proteomes" id="UP000332933"/>
    </source>
</evidence>
<accession>A0A485LB74</accession>
<dbReference type="Gene3D" id="3.30.40.10">
    <property type="entry name" value="Zinc/RING finger domain, C3HC4 (zinc finger)"/>
    <property type="match status" value="1"/>
</dbReference>
<protein>
    <submittedName>
        <fullName evidence="3">Aste57867_18617 protein</fullName>
    </submittedName>
</protein>
<proteinExistence type="predicted"/>
<dbReference type="SUPFAM" id="SSF55961">
    <property type="entry name" value="Bet v1-like"/>
    <property type="match status" value="1"/>
</dbReference>
<reference evidence="2" key="2">
    <citation type="submission" date="2019-06" db="EMBL/GenBank/DDBJ databases">
        <title>Genomics analysis of Aphanomyces spp. identifies a new class of oomycete effector associated with host adaptation.</title>
        <authorList>
            <person name="Gaulin E."/>
        </authorList>
    </citation>
    <scope>NUCLEOTIDE SEQUENCE</scope>
    <source>
        <strain evidence="2">CBS 578.67</strain>
    </source>
</reference>
<gene>
    <name evidence="3" type="primary">Aste57867_18617</name>
    <name evidence="2" type="ORF">As57867_018555</name>
    <name evidence="3" type="ORF">ASTE57867_18617</name>
</gene>
<dbReference type="EMBL" id="CAADRA010006421">
    <property type="protein sequence ID" value="VFT95352.1"/>
    <property type="molecule type" value="Genomic_DNA"/>
</dbReference>
<dbReference type="OrthoDB" id="79871at2759"/>
<dbReference type="CDD" id="cd00065">
    <property type="entry name" value="FYVE_like_SF"/>
    <property type="match status" value="1"/>
</dbReference>
<name>A0A485LB74_9STRA</name>
<dbReference type="Gene3D" id="3.30.530.20">
    <property type="match status" value="1"/>
</dbReference>
<dbReference type="AlphaFoldDB" id="A0A485LB74"/>
<dbReference type="InterPro" id="IPR023393">
    <property type="entry name" value="START-like_dom_sf"/>
</dbReference>
<feature type="region of interest" description="Disordered" evidence="1">
    <location>
        <begin position="359"/>
        <end position="387"/>
    </location>
</feature>
<evidence type="ECO:0000313" key="3">
    <source>
        <dbReference type="EMBL" id="VFT95352.1"/>
    </source>
</evidence>
<dbReference type="EMBL" id="VJMH01006400">
    <property type="protein sequence ID" value="KAF0689973.1"/>
    <property type="molecule type" value="Genomic_DNA"/>
</dbReference>
<keyword evidence="4" id="KW-1185">Reference proteome</keyword>
<sequence length="416" mass="46651">MVTTFPPAFSRPRWTLTEETNMHTVAAASLSDFIDASKLTGGPVAWNLNGFTQHAPILVRTAAPHVMASSLELVGTIDEIAHIFKRIQPFQPFDAKESATICFLDTKSANHNVALQWMRLKTPRFITKDRDACILDSRNVFRRDGKRGYACLFESIEIAECPMLDISHGYVRAKIEQTGYVFTEIHPGLVNVVHSLYVDFKGFFPAFLSQRYMKKQVASIKSLETYIRQVRMQDAALLYPVQPQKQCTSCRKVFGFFELTACCSSCGENVCQECISTGLVQGKKVVPLCIPCILMSSPKPSTSSSIGILRAQIQRNVSKVEFPDDETEQKNMERGLIQSLAATIAQRSNLSILRSLEETDAHSDGVPSDDPAYDTPPRIHRGRGRSVNGSGVWEDAIWKFHTNLERFKHQKTLRTV</sequence>
<dbReference type="InterPro" id="IPR011011">
    <property type="entry name" value="Znf_FYVE_PHD"/>
</dbReference>
<evidence type="ECO:0000313" key="2">
    <source>
        <dbReference type="EMBL" id="KAF0689973.1"/>
    </source>
</evidence>
<organism evidence="3 4">
    <name type="scientific">Aphanomyces stellatus</name>
    <dbReference type="NCBI Taxonomy" id="120398"/>
    <lineage>
        <taxon>Eukaryota</taxon>
        <taxon>Sar</taxon>
        <taxon>Stramenopiles</taxon>
        <taxon>Oomycota</taxon>
        <taxon>Saprolegniomycetes</taxon>
        <taxon>Saprolegniales</taxon>
        <taxon>Verrucalvaceae</taxon>
        <taxon>Aphanomyces</taxon>
    </lineage>
</organism>
<dbReference type="InterPro" id="IPR013083">
    <property type="entry name" value="Znf_RING/FYVE/PHD"/>
</dbReference>
<dbReference type="PANTHER" id="PTHR13510">
    <property type="entry name" value="FYVE-FINGER-CONTAINING RAB5 EFFECTOR PROTEIN RABENOSYN-5-RELATED"/>
    <property type="match status" value="1"/>
</dbReference>
<dbReference type="Proteomes" id="UP000332933">
    <property type="component" value="Unassembled WGS sequence"/>
</dbReference>
<reference evidence="3 4" key="1">
    <citation type="submission" date="2019-03" db="EMBL/GenBank/DDBJ databases">
        <authorList>
            <person name="Gaulin E."/>
            <person name="Dumas B."/>
        </authorList>
    </citation>
    <scope>NUCLEOTIDE SEQUENCE [LARGE SCALE GENOMIC DNA]</scope>
    <source>
        <strain evidence="3">CBS 568.67</strain>
    </source>
</reference>
<dbReference type="PANTHER" id="PTHR13510:SF44">
    <property type="entry name" value="RABENOSYN-5"/>
    <property type="match status" value="1"/>
</dbReference>